<keyword evidence="3" id="KW-1185">Reference proteome</keyword>
<feature type="region of interest" description="Disordered" evidence="1">
    <location>
        <begin position="1"/>
        <end position="47"/>
    </location>
</feature>
<protein>
    <submittedName>
        <fullName evidence="2">Uncharacterized protein</fullName>
    </submittedName>
</protein>
<dbReference type="Proteomes" id="UP000032141">
    <property type="component" value="Unassembled WGS sequence"/>
</dbReference>
<dbReference type="AlphaFoldDB" id="A0A0D2ZZ09"/>
<reference evidence="2" key="2">
    <citation type="submission" date="2015-06" db="UniProtKB">
        <authorList>
            <consortium name="EnsemblPlants"/>
        </authorList>
    </citation>
    <scope>IDENTIFICATION</scope>
</reference>
<evidence type="ECO:0000313" key="3">
    <source>
        <dbReference type="Proteomes" id="UP000032141"/>
    </source>
</evidence>
<evidence type="ECO:0000256" key="1">
    <source>
        <dbReference type="SAM" id="MobiDB-lite"/>
    </source>
</evidence>
<reference evidence="2" key="1">
    <citation type="journal article" date="2014" name="Genome Biol.">
        <title>Transcriptome and methylome profiling reveals relics of genome dominance in the mesopolyploid Brassica oleracea.</title>
        <authorList>
            <person name="Parkin I.A."/>
            <person name="Koh C."/>
            <person name="Tang H."/>
            <person name="Robinson S.J."/>
            <person name="Kagale S."/>
            <person name="Clarke W.E."/>
            <person name="Town C.D."/>
            <person name="Nixon J."/>
            <person name="Krishnakumar V."/>
            <person name="Bidwell S.L."/>
            <person name="Denoeud F."/>
            <person name="Belcram H."/>
            <person name="Links M.G."/>
            <person name="Just J."/>
            <person name="Clarke C."/>
            <person name="Bender T."/>
            <person name="Huebert T."/>
            <person name="Mason A.S."/>
            <person name="Pires J.C."/>
            <person name="Barker G."/>
            <person name="Moore J."/>
            <person name="Walley P.G."/>
            <person name="Manoli S."/>
            <person name="Batley J."/>
            <person name="Edwards D."/>
            <person name="Nelson M.N."/>
            <person name="Wang X."/>
            <person name="Paterson A.H."/>
            <person name="King G."/>
            <person name="Bancroft I."/>
            <person name="Chalhoub B."/>
            <person name="Sharpe A.G."/>
        </authorList>
    </citation>
    <scope>NUCLEOTIDE SEQUENCE [LARGE SCALE GENOMIC DNA]</scope>
    <source>
        <strain evidence="2">cv. TO1000</strain>
    </source>
</reference>
<accession>A0A0D2ZZ09</accession>
<dbReference type="Gramene" id="Bo10899s010.1">
    <property type="protein sequence ID" value="Bo10899s010.1"/>
    <property type="gene ID" value="Bo10899s010"/>
</dbReference>
<organism evidence="2 3">
    <name type="scientific">Brassica oleracea var. oleracea</name>
    <dbReference type="NCBI Taxonomy" id="109376"/>
    <lineage>
        <taxon>Eukaryota</taxon>
        <taxon>Viridiplantae</taxon>
        <taxon>Streptophyta</taxon>
        <taxon>Embryophyta</taxon>
        <taxon>Tracheophyta</taxon>
        <taxon>Spermatophyta</taxon>
        <taxon>Magnoliopsida</taxon>
        <taxon>eudicotyledons</taxon>
        <taxon>Gunneridae</taxon>
        <taxon>Pentapetalae</taxon>
        <taxon>rosids</taxon>
        <taxon>malvids</taxon>
        <taxon>Brassicales</taxon>
        <taxon>Brassicaceae</taxon>
        <taxon>Brassiceae</taxon>
        <taxon>Brassica</taxon>
    </lineage>
</organism>
<name>A0A0D2ZZ09_BRAOL</name>
<dbReference type="HOGENOM" id="CLU_2339621_0_0_1"/>
<evidence type="ECO:0000313" key="2">
    <source>
        <dbReference type="EnsemblPlants" id="Bo10899s010.1"/>
    </source>
</evidence>
<dbReference type="EnsemblPlants" id="Bo10899s010.1">
    <property type="protein sequence ID" value="Bo10899s010.1"/>
    <property type="gene ID" value="Bo10899s010"/>
</dbReference>
<proteinExistence type="predicted"/>
<sequence>MVPAHSLSGPTIPPAVNQPAPVHSLPPPTRHPMTTRSRDGTRKQKSVLSLHTTVSPIPNTHLQALKDPNWNPAMTVEYDALIKNETFKLVPKPPDTNI</sequence>